<proteinExistence type="predicted"/>
<dbReference type="RefSeq" id="XP_070427416.1">
    <property type="nucleotide sequence ID" value="XM_070571315.1"/>
</dbReference>
<evidence type="ECO:0000256" key="1">
    <source>
        <dbReference type="SAM" id="MobiDB-lite"/>
    </source>
</evidence>
<evidence type="ECO:0000313" key="2">
    <source>
        <dbReference type="Proteomes" id="UP001652662"/>
    </source>
</evidence>
<feature type="region of interest" description="Disordered" evidence="1">
    <location>
        <begin position="1"/>
        <end position="26"/>
    </location>
</feature>
<evidence type="ECO:0000313" key="3">
    <source>
        <dbReference type="RefSeq" id="XP_070427416.1"/>
    </source>
</evidence>
<protein>
    <submittedName>
        <fullName evidence="3">Macrophage immunometabolism regulator isoform X1</fullName>
    </submittedName>
</protein>
<organism evidence="2 3">
    <name type="scientific">Equus przewalskii</name>
    <name type="common">Przewalski's horse</name>
    <name type="synonym">Equus caballus przewalskii</name>
    <dbReference type="NCBI Taxonomy" id="9798"/>
    <lineage>
        <taxon>Eukaryota</taxon>
        <taxon>Metazoa</taxon>
        <taxon>Chordata</taxon>
        <taxon>Craniata</taxon>
        <taxon>Vertebrata</taxon>
        <taxon>Euteleostomi</taxon>
        <taxon>Mammalia</taxon>
        <taxon>Eutheria</taxon>
        <taxon>Laurasiatheria</taxon>
        <taxon>Perissodactyla</taxon>
        <taxon>Equidae</taxon>
        <taxon>Equus</taxon>
    </lineage>
</organism>
<reference evidence="3" key="1">
    <citation type="submission" date="2025-08" db="UniProtKB">
        <authorList>
            <consortium name="RefSeq"/>
        </authorList>
    </citation>
    <scope>IDENTIFICATION</scope>
    <source>
        <tissue evidence="3">Blood</tissue>
    </source>
</reference>
<keyword evidence="2" id="KW-1185">Reference proteome</keyword>
<dbReference type="GeneID" id="103555844"/>
<sequence length="212" mass="22563">MRRGQPAGRGRGRAWALGPGAGQERKRQMPLGIAALAPPVAGGLRGGWEAEKRGFQAGGRQTLSRRPHCEAAKLSLVVESANLCQKGDGNSKGMMAPSFSPCKCSTSLGSLCLSTQATLHPGSIWSRAEKLLCLCSLGTHWKLYSDVFWDLVWPADLDGNYPASSPGIQACRSQTVGLLSLHNHGTSLRTAAAVLPPHTSCLGSRGQYREEE</sequence>
<name>A0ABM4KGU8_EQUPR</name>
<gene>
    <name evidence="3" type="primary">MACIR</name>
</gene>
<dbReference type="Proteomes" id="UP001652662">
    <property type="component" value="Chromosome 13"/>
</dbReference>
<accession>A0ABM4KGU8</accession>
<feature type="compositionally biased region" description="Low complexity" evidence="1">
    <location>
        <begin position="1"/>
        <end position="18"/>
    </location>
</feature>